<dbReference type="AlphaFoldDB" id="A0A1B0AJG3"/>
<keyword evidence="2" id="KW-1185">Reference proteome</keyword>
<sequence>MKQEARENCARAGYYSYQSLVQDQRLFLHHISACPMNNSIMVFGISVSGTSYVSHNPTNSSGFVFLSYLTDYMRTRSIALLLDINSCVARVGLLTRVPVLSTVNVVRGVNLVASSSRRSIVFLLGLVEPASAPTAFRILQAEFCANSIQKQQQ</sequence>
<dbReference type="EnsemblMetazoa" id="GPAI047760-RA">
    <property type="protein sequence ID" value="GPAI047760-PA"/>
    <property type="gene ID" value="GPAI047760"/>
</dbReference>
<dbReference type="VEuPathDB" id="VectorBase:GPAI047760"/>
<proteinExistence type="predicted"/>
<reference evidence="1" key="2">
    <citation type="submission" date="2020-05" db="UniProtKB">
        <authorList>
            <consortium name="EnsemblMetazoa"/>
        </authorList>
    </citation>
    <scope>IDENTIFICATION</scope>
    <source>
        <strain evidence="1">IAEA</strain>
    </source>
</reference>
<name>A0A1B0AJG3_GLOPL</name>
<evidence type="ECO:0000313" key="2">
    <source>
        <dbReference type="Proteomes" id="UP000092445"/>
    </source>
</evidence>
<organism evidence="1 2">
    <name type="scientific">Glossina pallidipes</name>
    <name type="common">Tsetse fly</name>
    <dbReference type="NCBI Taxonomy" id="7398"/>
    <lineage>
        <taxon>Eukaryota</taxon>
        <taxon>Metazoa</taxon>
        <taxon>Ecdysozoa</taxon>
        <taxon>Arthropoda</taxon>
        <taxon>Hexapoda</taxon>
        <taxon>Insecta</taxon>
        <taxon>Pterygota</taxon>
        <taxon>Neoptera</taxon>
        <taxon>Endopterygota</taxon>
        <taxon>Diptera</taxon>
        <taxon>Brachycera</taxon>
        <taxon>Muscomorpha</taxon>
        <taxon>Hippoboscoidea</taxon>
        <taxon>Glossinidae</taxon>
        <taxon>Glossina</taxon>
    </lineage>
</organism>
<dbReference type="Proteomes" id="UP000092445">
    <property type="component" value="Unassembled WGS sequence"/>
</dbReference>
<accession>A0A1B0AJG3</accession>
<protein>
    <submittedName>
        <fullName evidence="1">Uncharacterized protein</fullName>
    </submittedName>
</protein>
<reference evidence="2" key="1">
    <citation type="submission" date="2014-03" db="EMBL/GenBank/DDBJ databases">
        <authorList>
            <person name="Aksoy S."/>
            <person name="Warren W."/>
            <person name="Wilson R.K."/>
        </authorList>
    </citation>
    <scope>NUCLEOTIDE SEQUENCE [LARGE SCALE GENOMIC DNA]</scope>
    <source>
        <strain evidence="2">IAEA</strain>
    </source>
</reference>
<evidence type="ECO:0000313" key="1">
    <source>
        <dbReference type="EnsemblMetazoa" id="GPAI047760-PA"/>
    </source>
</evidence>